<dbReference type="InterPro" id="IPR025877">
    <property type="entry name" value="MobA-like_NTP_Trfase"/>
</dbReference>
<evidence type="ECO:0000256" key="7">
    <source>
        <dbReference type="ARBA" id="ARBA00023150"/>
    </source>
</evidence>
<evidence type="ECO:0000313" key="10">
    <source>
        <dbReference type="EMBL" id="TJY43533.1"/>
    </source>
</evidence>
<feature type="binding site" evidence="8">
    <location>
        <position position="82"/>
    </location>
    <ligand>
        <name>GTP</name>
        <dbReference type="ChEBI" id="CHEBI:37565"/>
    </ligand>
</feature>
<evidence type="ECO:0000256" key="2">
    <source>
        <dbReference type="ARBA" id="ARBA00022679"/>
    </source>
</evidence>
<evidence type="ECO:0000256" key="3">
    <source>
        <dbReference type="ARBA" id="ARBA00022723"/>
    </source>
</evidence>
<keyword evidence="2 8" id="KW-0808">Transferase</keyword>
<dbReference type="Gene3D" id="3.90.550.10">
    <property type="entry name" value="Spore Coat Polysaccharide Biosynthesis Protein SpsA, Chain A"/>
    <property type="match status" value="1"/>
</dbReference>
<keyword evidence="4 8" id="KW-0547">Nucleotide-binding</keyword>
<dbReference type="GO" id="GO:0005737">
    <property type="term" value="C:cytoplasm"/>
    <property type="evidence" value="ECO:0007669"/>
    <property type="project" value="UniProtKB-SubCell"/>
</dbReference>
<dbReference type="EMBL" id="SUPK01000002">
    <property type="protein sequence ID" value="TJY43533.1"/>
    <property type="molecule type" value="Genomic_DNA"/>
</dbReference>
<proteinExistence type="inferred from homology"/>
<name>A0A4U0FF08_9BACL</name>
<comment type="subcellular location">
    <subcellularLocation>
        <location evidence="8">Cytoplasm</location>
    </subcellularLocation>
</comment>
<keyword evidence="10" id="KW-0548">Nucleotidyltransferase</keyword>
<evidence type="ECO:0000256" key="6">
    <source>
        <dbReference type="ARBA" id="ARBA00023134"/>
    </source>
</evidence>
<dbReference type="InterPro" id="IPR029044">
    <property type="entry name" value="Nucleotide-diphossugar_trans"/>
</dbReference>
<evidence type="ECO:0000259" key="9">
    <source>
        <dbReference type="Pfam" id="PF12804"/>
    </source>
</evidence>
<protein>
    <recommendedName>
        <fullName evidence="8">Probable molybdenum cofactor guanylyltransferase</fullName>
        <shortName evidence="8">MoCo guanylyltransferase</shortName>
        <ecNumber evidence="8">2.7.7.77</ecNumber>
    </recommendedName>
    <alternativeName>
        <fullName evidence="8">GTP:molybdopterin guanylyltransferase</fullName>
    </alternativeName>
    <alternativeName>
        <fullName evidence="8">Mo-MPT guanylyltransferase</fullName>
    </alternativeName>
    <alternativeName>
        <fullName evidence="8">Molybdopterin guanylyltransferase</fullName>
    </alternativeName>
    <alternativeName>
        <fullName evidence="8">Molybdopterin-guanine dinucleotide synthase</fullName>
        <shortName evidence="8">MGD synthase</shortName>
    </alternativeName>
</protein>
<dbReference type="GO" id="GO:0005525">
    <property type="term" value="F:GTP binding"/>
    <property type="evidence" value="ECO:0007669"/>
    <property type="project" value="UniProtKB-UniRule"/>
</dbReference>
<keyword evidence="7 8" id="KW-0501">Molybdenum cofactor biosynthesis</keyword>
<dbReference type="EC" id="2.7.7.77" evidence="8"/>
<feature type="domain" description="MobA-like NTP transferase" evidence="9">
    <location>
        <begin position="17"/>
        <end position="172"/>
    </location>
</feature>
<feature type="binding site" evidence="8">
    <location>
        <position position="111"/>
    </location>
    <ligand>
        <name>Mg(2+)</name>
        <dbReference type="ChEBI" id="CHEBI:18420"/>
    </ligand>
</feature>
<comment type="function">
    <text evidence="8">Transfers a GMP moiety from GTP to Mo-molybdopterin (Mo-MPT) cofactor (Moco or molybdenum cofactor) to form Mo-molybdopterin guanine dinucleotide (Mo-MGD) cofactor.</text>
</comment>
<evidence type="ECO:0000256" key="1">
    <source>
        <dbReference type="ARBA" id="ARBA00022490"/>
    </source>
</evidence>
<evidence type="ECO:0000313" key="11">
    <source>
        <dbReference type="Proteomes" id="UP000309673"/>
    </source>
</evidence>
<dbReference type="GO" id="GO:0006777">
    <property type="term" value="P:Mo-molybdopterin cofactor biosynthetic process"/>
    <property type="evidence" value="ECO:0007669"/>
    <property type="project" value="UniProtKB-KW"/>
</dbReference>
<feature type="binding site" evidence="8">
    <location>
        <begin position="20"/>
        <end position="22"/>
    </location>
    <ligand>
        <name>GTP</name>
        <dbReference type="ChEBI" id="CHEBI:37565"/>
    </ligand>
</feature>
<feature type="binding site" evidence="8">
    <location>
        <position position="33"/>
    </location>
    <ligand>
        <name>GTP</name>
        <dbReference type="ChEBI" id="CHEBI:37565"/>
    </ligand>
</feature>
<comment type="caution">
    <text evidence="8">Lacks conserved residue(s) required for the propagation of feature annotation.</text>
</comment>
<dbReference type="OrthoDB" id="9788394at2"/>
<evidence type="ECO:0000256" key="5">
    <source>
        <dbReference type="ARBA" id="ARBA00022842"/>
    </source>
</evidence>
<sequence>MDKKEMYPEGRPMDVSAVILAGGLGRRMGGRNKALLSLGEDRFIDRQIRVCKGWTSDVVIVTNDDGFAREVRQRYEVTVVADRYAGQGPLAGLQAGVAAVSGRCAWVLGCDQPLPNVDAAGLLYERMLQHGTMAALPVIEGLPQPLHALYRKEASVAAEEMLRQGERRLLSLLDRISWIGVGADDFEHNGIPILFAEDVDTPEDYERICRKPAPS</sequence>
<accession>A0A4U0FF08</accession>
<reference evidence="10 11" key="1">
    <citation type="submission" date="2019-04" db="EMBL/GenBank/DDBJ databases">
        <title>Cohnella sp. nov., isolated from soil.</title>
        <authorList>
            <person name="Kim W."/>
        </authorList>
    </citation>
    <scope>NUCLEOTIDE SEQUENCE [LARGE SCALE GENOMIC DNA]</scope>
    <source>
        <strain evidence="10 11">CAU 1483</strain>
    </source>
</reference>
<comment type="catalytic activity">
    <reaction evidence="8">
        <text>Mo-molybdopterin + GTP + H(+) = Mo-molybdopterin guanine dinucleotide + diphosphate</text>
        <dbReference type="Rhea" id="RHEA:34243"/>
        <dbReference type="ChEBI" id="CHEBI:15378"/>
        <dbReference type="ChEBI" id="CHEBI:33019"/>
        <dbReference type="ChEBI" id="CHEBI:37565"/>
        <dbReference type="ChEBI" id="CHEBI:71302"/>
        <dbReference type="ChEBI" id="CHEBI:71310"/>
        <dbReference type="EC" id="2.7.7.77"/>
    </reaction>
</comment>
<dbReference type="SUPFAM" id="SSF53448">
    <property type="entry name" value="Nucleotide-diphospho-sugar transferases"/>
    <property type="match status" value="1"/>
</dbReference>
<comment type="cofactor">
    <cofactor evidence="8">
        <name>Mg(2+)</name>
        <dbReference type="ChEBI" id="CHEBI:18420"/>
    </cofactor>
</comment>
<keyword evidence="3 8" id="KW-0479">Metal-binding</keyword>
<keyword evidence="5 8" id="KW-0460">Magnesium</keyword>
<organism evidence="10 11">
    <name type="scientific">Cohnella pontilimi</name>
    <dbReference type="NCBI Taxonomy" id="2564100"/>
    <lineage>
        <taxon>Bacteria</taxon>
        <taxon>Bacillati</taxon>
        <taxon>Bacillota</taxon>
        <taxon>Bacilli</taxon>
        <taxon>Bacillales</taxon>
        <taxon>Paenibacillaceae</taxon>
        <taxon>Cohnella</taxon>
    </lineage>
</organism>
<keyword evidence="6 8" id="KW-0342">GTP-binding</keyword>
<gene>
    <name evidence="8" type="primary">mobA</name>
    <name evidence="10" type="ORF">E5161_06570</name>
</gene>
<dbReference type="GO" id="GO:0061603">
    <property type="term" value="F:molybdenum cofactor guanylyltransferase activity"/>
    <property type="evidence" value="ECO:0007669"/>
    <property type="project" value="UniProtKB-EC"/>
</dbReference>
<dbReference type="CDD" id="cd02503">
    <property type="entry name" value="MobA"/>
    <property type="match status" value="1"/>
</dbReference>
<keyword evidence="1 8" id="KW-0963">Cytoplasm</keyword>
<comment type="domain">
    <text evidence="8">The N-terminal domain determines nucleotide recognition and specific binding, while the C-terminal domain determines the specific binding to the target protein.</text>
</comment>
<dbReference type="PANTHER" id="PTHR19136">
    <property type="entry name" value="MOLYBDENUM COFACTOR GUANYLYLTRANSFERASE"/>
    <property type="match status" value="1"/>
</dbReference>
<dbReference type="GO" id="GO:0046872">
    <property type="term" value="F:metal ion binding"/>
    <property type="evidence" value="ECO:0007669"/>
    <property type="project" value="UniProtKB-KW"/>
</dbReference>
<comment type="caution">
    <text evidence="10">The sequence shown here is derived from an EMBL/GenBank/DDBJ whole genome shotgun (WGS) entry which is preliminary data.</text>
</comment>
<dbReference type="AlphaFoldDB" id="A0A4U0FF08"/>
<dbReference type="HAMAP" id="MF_00316">
    <property type="entry name" value="MobA"/>
    <property type="match status" value="1"/>
</dbReference>
<evidence type="ECO:0000256" key="8">
    <source>
        <dbReference type="HAMAP-Rule" id="MF_00316"/>
    </source>
</evidence>
<dbReference type="Pfam" id="PF12804">
    <property type="entry name" value="NTP_transf_3"/>
    <property type="match status" value="1"/>
</dbReference>
<dbReference type="InterPro" id="IPR013482">
    <property type="entry name" value="Molybde_CF_guanTrfase"/>
</dbReference>
<dbReference type="PANTHER" id="PTHR19136:SF81">
    <property type="entry name" value="MOLYBDENUM COFACTOR GUANYLYLTRANSFERASE"/>
    <property type="match status" value="1"/>
</dbReference>
<evidence type="ECO:0000256" key="4">
    <source>
        <dbReference type="ARBA" id="ARBA00022741"/>
    </source>
</evidence>
<keyword evidence="11" id="KW-1185">Reference proteome</keyword>
<comment type="similarity">
    <text evidence="8">Belongs to the MobA family.</text>
</comment>
<feature type="binding site" evidence="8">
    <location>
        <position position="111"/>
    </location>
    <ligand>
        <name>GTP</name>
        <dbReference type="ChEBI" id="CHEBI:37565"/>
    </ligand>
</feature>
<dbReference type="Proteomes" id="UP000309673">
    <property type="component" value="Unassembled WGS sequence"/>
</dbReference>